<dbReference type="OrthoDB" id="2437814at2759"/>
<comment type="caution">
    <text evidence="1">The sequence shown here is derived from an EMBL/GenBank/DDBJ whole genome shotgun (WGS) entry which is preliminary data.</text>
</comment>
<sequence length="101" mass="11696">MTEETITSDDSFISISESLISESTIIDDSNKDCEIEIHSFIWDKIGFEKVYAIVNVNENEEFSWEDIEIEDKNMDSVSIFEQKSELTEEDAYLIEDVTVKI</sequence>
<dbReference type="EMBL" id="CAJVPS010009320">
    <property type="protein sequence ID" value="CAG8649243.1"/>
    <property type="molecule type" value="Genomic_DNA"/>
</dbReference>
<reference evidence="1" key="1">
    <citation type="submission" date="2021-06" db="EMBL/GenBank/DDBJ databases">
        <authorList>
            <person name="Kallberg Y."/>
            <person name="Tangrot J."/>
            <person name="Rosling A."/>
        </authorList>
    </citation>
    <scope>NUCLEOTIDE SEQUENCE</scope>
    <source>
        <strain evidence="1">FL130A</strain>
    </source>
</reference>
<keyword evidence="2" id="KW-1185">Reference proteome</keyword>
<gene>
    <name evidence="1" type="ORF">ALEPTO_LOCUS9957</name>
</gene>
<evidence type="ECO:0000313" key="2">
    <source>
        <dbReference type="Proteomes" id="UP000789508"/>
    </source>
</evidence>
<dbReference type="AlphaFoldDB" id="A0A9N9DRA4"/>
<evidence type="ECO:0000313" key="1">
    <source>
        <dbReference type="EMBL" id="CAG8649243.1"/>
    </source>
</evidence>
<name>A0A9N9DRA4_9GLOM</name>
<accession>A0A9N9DRA4</accession>
<proteinExistence type="predicted"/>
<organism evidence="1 2">
    <name type="scientific">Ambispora leptoticha</name>
    <dbReference type="NCBI Taxonomy" id="144679"/>
    <lineage>
        <taxon>Eukaryota</taxon>
        <taxon>Fungi</taxon>
        <taxon>Fungi incertae sedis</taxon>
        <taxon>Mucoromycota</taxon>
        <taxon>Glomeromycotina</taxon>
        <taxon>Glomeromycetes</taxon>
        <taxon>Archaeosporales</taxon>
        <taxon>Ambisporaceae</taxon>
        <taxon>Ambispora</taxon>
    </lineage>
</organism>
<dbReference type="Proteomes" id="UP000789508">
    <property type="component" value="Unassembled WGS sequence"/>
</dbReference>
<protein>
    <submittedName>
        <fullName evidence="1">9744_t:CDS:1</fullName>
    </submittedName>
</protein>